<dbReference type="Proteomes" id="UP000828108">
    <property type="component" value="Segment"/>
</dbReference>
<name>A0AAE9C7V6_9CAUD</name>
<dbReference type="RefSeq" id="YP_010650878.1">
    <property type="nucleotide sequence ID" value="NC_070780.1"/>
</dbReference>
<organism evidence="1 2">
    <name type="scientific">Escherichia phage vB_EcoM_RZ</name>
    <dbReference type="NCBI Taxonomy" id="2893954"/>
    <lineage>
        <taxon>Viruses</taxon>
        <taxon>Duplodnaviria</taxon>
        <taxon>Heunggongvirae</taxon>
        <taxon>Uroviricota</taxon>
        <taxon>Caudoviricetes</taxon>
        <taxon>Pantevenvirales</taxon>
        <taxon>Straboviridae</taxon>
        <taxon>Tevenvirinae</taxon>
        <taxon>Gaprivervirus</taxon>
        <taxon>Gaprivervirus arezed</taxon>
    </lineage>
</organism>
<protein>
    <submittedName>
        <fullName evidence="1">Uncharacterized protein</fullName>
    </submittedName>
</protein>
<dbReference type="KEGG" id="vg:77926469"/>
<sequence>MERDIIISSTTDEDNKMITSFEIGQQYEMSALQAAEAGLTKAFECAFANIRGKIFTVNKIAVYDKETDMNKGIYLNVSNAKGRREIMVVQPNQLAMFNKVA</sequence>
<proteinExistence type="predicted"/>
<reference evidence="1 2" key="1">
    <citation type="submission" date="2021-02" db="EMBL/GenBank/DDBJ databases">
        <authorList>
            <person name="Zhang R."/>
            <person name="Yu X."/>
            <person name="Xu J."/>
            <person name="Liu X."/>
        </authorList>
    </citation>
    <scope>NUCLEOTIDE SEQUENCE [LARGE SCALE GENOMIC DNA]</scope>
</reference>
<evidence type="ECO:0000313" key="1">
    <source>
        <dbReference type="EMBL" id="UGL59857.1"/>
    </source>
</evidence>
<dbReference type="EMBL" id="MW598459">
    <property type="protein sequence ID" value="UGL59857.1"/>
    <property type="molecule type" value="Genomic_DNA"/>
</dbReference>
<keyword evidence="2" id="KW-1185">Reference proteome</keyword>
<accession>A0AAE9C7V6</accession>
<evidence type="ECO:0000313" key="2">
    <source>
        <dbReference type="Proteomes" id="UP000828108"/>
    </source>
</evidence>
<dbReference type="GeneID" id="77926469"/>